<dbReference type="AlphaFoldDB" id="A0AAN9VEL2"/>
<evidence type="ECO:0000313" key="6">
    <source>
        <dbReference type="EMBL" id="KAK7863440.1"/>
    </source>
</evidence>
<dbReference type="Proteomes" id="UP001378592">
    <property type="component" value="Unassembled WGS sequence"/>
</dbReference>
<keyword evidence="1" id="KW-0479">Metal-binding</keyword>
<dbReference type="InterPro" id="IPR000222">
    <property type="entry name" value="PP2C_BS"/>
</dbReference>
<feature type="domain" description="PPM-type phosphatase" evidence="5">
    <location>
        <begin position="97"/>
        <end position="501"/>
    </location>
</feature>
<comment type="similarity">
    <text evidence="4">Belongs to the PP2C family.</text>
</comment>
<accession>A0AAN9VEL2</accession>
<evidence type="ECO:0000256" key="2">
    <source>
        <dbReference type="ARBA" id="ARBA00022801"/>
    </source>
</evidence>
<sequence>MAVRFKFKQLIADKCLKHCSLNGQEYNEHRLLGFIRCQFSIVPSSQFFHKTFTVCGSYRYFSSSSRQNALAKLTPQEVTNILRENEYTQEFNFPSSVKSYDSNQLASNNPIEDARTEARGLLTTGILLGVFDGHGGAACAQVTAKRLFDYITVCMLPPDLLNKYLESLETNQSLKLLEMYNDKIDLLADLKEKYLETFKKFVKELSEMKSNSLDFQMKEVMEKAFLRLDQDLSLEALEKTDGKIDIKTLSVAMSGAVACVAHIDGPHLHVASVGDCQCVLGVLSDVNTWTAKKLTKEHNTENVSEVNRILREHPLNERETVIKSDRLLGQLAPLRALGDFRYKWSKEIMNQVVKPVFGENAIAPNYYTPPYLTACPDVVHHRLTPRDKFLVIASDGLWDLVSPLQVVRLVGEHMSGKVTLNPFRLPRNNMTLSEINTMLLQRKEGLKRKPIDTNAATHLIRNALGGTEYGLDHGKLSQLLSMPDEVVRLFRDDITVTVIYFDSEYLRHCPV</sequence>
<dbReference type="GO" id="GO:0005739">
    <property type="term" value="C:mitochondrion"/>
    <property type="evidence" value="ECO:0007669"/>
    <property type="project" value="TreeGrafter"/>
</dbReference>
<evidence type="ECO:0000313" key="7">
    <source>
        <dbReference type="Proteomes" id="UP001378592"/>
    </source>
</evidence>
<dbReference type="GO" id="GO:0046872">
    <property type="term" value="F:metal ion binding"/>
    <property type="evidence" value="ECO:0007669"/>
    <property type="project" value="UniProtKB-KW"/>
</dbReference>
<dbReference type="SUPFAM" id="SSF81606">
    <property type="entry name" value="PP2C-like"/>
    <property type="match status" value="1"/>
</dbReference>
<gene>
    <name evidence="6" type="ORF">R5R35_002503</name>
</gene>
<dbReference type="EMBL" id="JAZDUA010000230">
    <property type="protein sequence ID" value="KAK7863440.1"/>
    <property type="molecule type" value="Genomic_DNA"/>
</dbReference>
<dbReference type="GO" id="GO:0004741">
    <property type="term" value="F:[pyruvate dehydrogenase (acetyl-transferring)]-phosphatase activity"/>
    <property type="evidence" value="ECO:0007669"/>
    <property type="project" value="TreeGrafter"/>
</dbReference>
<dbReference type="CDD" id="cd00143">
    <property type="entry name" value="PP2Cc"/>
    <property type="match status" value="1"/>
</dbReference>
<keyword evidence="2 4" id="KW-0378">Hydrolase</keyword>
<protein>
    <recommendedName>
        <fullName evidence="5">PPM-type phosphatase domain-containing protein</fullName>
    </recommendedName>
</protein>
<dbReference type="PROSITE" id="PS51746">
    <property type="entry name" value="PPM_2"/>
    <property type="match status" value="1"/>
</dbReference>
<evidence type="ECO:0000259" key="5">
    <source>
        <dbReference type="PROSITE" id="PS51746"/>
    </source>
</evidence>
<evidence type="ECO:0000256" key="1">
    <source>
        <dbReference type="ARBA" id="ARBA00022723"/>
    </source>
</evidence>
<dbReference type="InterPro" id="IPR001932">
    <property type="entry name" value="PPM-type_phosphatase-like_dom"/>
</dbReference>
<dbReference type="Pfam" id="PF00481">
    <property type="entry name" value="PP2C"/>
    <property type="match status" value="1"/>
</dbReference>
<dbReference type="Gene3D" id="3.60.40.10">
    <property type="entry name" value="PPM-type phosphatase domain"/>
    <property type="match status" value="1"/>
</dbReference>
<dbReference type="PANTHER" id="PTHR13832">
    <property type="entry name" value="PROTEIN PHOSPHATASE 2C"/>
    <property type="match status" value="1"/>
</dbReference>
<proteinExistence type="inferred from homology"/>
<dbReference type="InterPro" id="IPR036457">
    <property type="entry name" value="PPM-type-like_dom_sf"/>
</dbReference>
<keyword evidence="7" id="KW-1185">Reference proteome</keyword>
<dbReference type="PROSITE" id="PS01032">
    <property type="entry name" value="PPM_1"/>
    <property type="match status" value="1"/>
</dbReference>
<dbReference type="SMART" id="SM00332">
    <property type="entry name" value="PP2Cc"/>
    <property type="match status" value="1"/>
</dbReference>
<evidence type="ECO:0000256" key="4">
    <source>
        <dbReference type="RuleBase" id="RU003465"/>
    </source>
</evidence>
<organism evidence="6 7">
    <name type="scientific">Gryllus longicercus</name>
    <dbReference type="NCBI Taxonomy" id="2509291"/>
    <lineage>
        <taxon>Eukaryota</taxon>
        <taxon>Metazoa</taxon>
        <taxon>Ecdysozoa</taxon>
        <taxon>Arthropoda</taxon>
        <taxon>Hexapoda</taxon>
        <taxon>Insecta</taxon>
        <taxon>Pterygota</taxon>
        <taxon>Neoptera</taxon>
        <taxon>Polyneoptera</taxon>
        <taxon>Orthoptera</taxon>
        <taxon>Ensifera</taxon>
        <taxon>Gryllidea</taxon>
        <taxon>Grylloidea</taxon>
        <taxon>Gryllidae</taxon>
        <taxon>Gryllinae</taxon>
        <taxon>Gryllus</taxon>
    </lineage>
</organism>
<evidence type="ECO:0000256" key="3">
    <source>
        <dbReference type="ARBA" id="ARBA00022912"/>
    </source>
</evidence>
<dbReference type="InterPro" id="IPR015655">
    <property type="entry name" value="PP2C"/>
</dbReference>
<reference evidence="6 7" key="1">
    <citation type="submission" date="2024-03" db="EMBL/GenBank/DDBJ databases">
        <title>The genome assembly and annotation of the cricket Gryllus longicercus Weissman &amp; Gray.</title>
        <authorList>
            <person name="Szrajer S."/>
            <person name="Gray D."/>
            <person name="Ylla G."/>
        </authorList>
    </citation>
    <scope>NUCLEOTIDE SEQUENCE [LARGE SCALE GENOMIC DNA]</scope>
    <source>
        <strain evidence="6">DAG 2021-001</strain>
        <tissue evidence="6">Whole body minus gut</tissue>
    </source>
</reference>
<name>A0AAN9VEL2_9ORTH</name>
<keyword evidence="3 4" id="KW-0904">Protein phosphatase</keyword>
<dbReference type="PANTHER" id="PTHR13832:SF792">
    <property type="entry name" value="GM14286P"/>
    <property type="match status" value="1"/>
</dbReference>
<comment type="caution">
    <text evidence="6">The sequence shown here is derived from an EMBL/GenBank/DDBJ whole genome shotgun (WGS) entry which is preliminary data.</text>
</comment>